<reference evidence="3 4" key="1">
    <citation type="submission" date="2012-04" db="EMBL/GenBank/DDBJ databases">
        <title>The Genome Sequence of Saprolegnia declina VS20.</title>
        <authorList>
            <consortium name="The Broad Institute Genome Sequencing Platform"/>
            <person name="Russ C."/>
            <person name="Nusbaum C."/>
            <person name="Tyler B."/>
            <person name="van West P."/>
            <person name="Dieguez-Uribeondo J."/>
            <person name="de Bruijn I."/>
            <person name="Tripathy S."/>
            <person name="Jiang R."/>
            <person name="Young S.K."/>
            <person name="Zeng Q."/>
            <person name="Gargeya S."/>
            <person name="Fitzgerald M."/>
            <person name="Haas B."/>
            <person name="Abouelleil A."/>
            <person name="Alvarado L."/>
            <person name="Arachchi H.M."/>
            <person name="Berlin A."/>
            <person name="Chapman S.B."/>
            <person name="Goldberg J."/>
            <person name="Griggs A."/>
            <person name="Gujja S."/>
            <person name="Hansen M."/>
            <person name="Howarth C."/>
            <person name="Imamovic A."/>
            <person name="Larimer J."/>
            <person name="McCowen C."/>
            <person name="Montmayeur A."/>
            <person name="Murphy C."/>
            <person name="Neiman D."/>
            <person name="Pearson M."/>
            <person name="Priest M."/>
            <person name="Roberts A."/>
            <person name="Saif S."/>
            <person name="Shea T."/>
            <person name="Sisk P."/>
            <person name="Sykes S."/>
            <person name="Wortman J."/>
            <person name="Nusbaum C."/>
            <person name="Birren B."/>
        </authorList>
    </citation>
    <scope>NUCLEOTIDE SEQUENCE [LARGE SCALE GENOMIC DNA]</scope>
    <source>
        <strain evidence="3 4">VS20</strain>
    </source>
</reference>
<keyword evidence="4" id="KW-1185">Reference proteome</keyword>
<accession>T0RUZ3</accession>
<dbReference type="SMART" id="SM00015">
    <property type="entry name" value="IQ"/>
    <property type="match status" value="1"/>
</dbReference>
<dbReference type="EMBL" id="JH767156">
    <property type="protein sequence ID" value="EQC34187.1"/>
    <property type="molecule type" value="Genomic_DNA"/>
</dbReference>
<dbReference type="PROSITE" id="PS50003">
    <property type="entry name" value="PH_DOMAIN"/>
    <property type="match status" value="1"/>
</dbReference>
<dbReference type="eggNOG" id="ENOG502R7RA">
    <property type="taxonomic scope" value="Eukaryota"/>
</dbReference>
<feature type="compositionally biased region" description="Basic residues" evidence="1">
    <location>
        <begin position="7"/>
        <end position="25"/>
    </location>
</feature>
<name>T0RUZ3_SAPDV</name>
<dbReference type="SUPFAM" id="SSF49562">
    <property type="entry name" value="C2 domain (Calcium/lipid-binding domain, CaLB)"/>
    <property type="match status" value="1"/>
</dbReference>
<dbReference type="OrthoDB" id="67945at2759"/>
<dbReference type="PROSITE" id="PS50096">
    <property type="entry name" value="IQ"/>
    <property type="match status" value="1"/>
</dbReference>
<dbReference type="InterPro" id="IPR035892">
    <property type="entry name" value="C2_domain_sf"/>
</dbReference>
<dbReference type="InterPro" id="IPR000048">
    <property type="entry name" value="IQ_motif_EF-hand-BS"/>
</dbReference>
<dbReference type="VEuPathDB" id="FungiDB:SDRG_08394"/>
<dbReference type="Pfam" id="PF00612">
    <property type="entry name" value="IQ"/>
    <property type="match status" value="1"/>
</dbReference>
<dbReference type="OMA" id="RCYLAAY"/>
<dbReference type="GeneID" id="19949121"/>
<evidence type="ECO:0000313" key="3">
    <source>
        <dbReference type="EMBL" id="EQC34187.1"/>
    </source>
</evidence>
<dbReference type="Gene3D" id="2.30.29.30">
    <property type="entry name" value="Pleckstrin-homology domain (PH domain)/Phosphotyrosine-binding domain (PTB)"/>
    <property type="match status" value="1"/>
</dbReference>
<dbReference type="SUPFAM" id="SSF57903">
    <property type="entry name" value="FYVE/PHD zinc finger"/>
    <property type="match status" value="1"/>
</dbReference>
<sequence length="571" mass="64781">MLPERPRRSRVSRARKGRRTCHRHGRDVDETDASAVTLTNLERHRASHYTQCYNGMIRTTFVTKSLAPLLDKFESIDAFRRPRKRYTLVDPLPKLRADANSLRRDAVLALTRHTRTGGRFSALKGDLEATTDALAQVRISRLAFASSLHNSRCEYCSQTGGELACVMCNVVAHTACYLEAWKGLARRGPVSFEVQGDDKTKWICTYCEEDLQDEHEAQTTRYRHNRKLQKEMACARLITGYARMSKEARLFVRKKECAVRIQAHIRGKLARRAFNAMQRLRIRPYVVNLMSLHGLGAEGDASAKSPRSTTGDDDACTETRLPNGFLCNPFVVFHIVAEHDDEAQHFESAIQRGSNEVAWNEAIFVPGVDGNVTMCFTVLSKNGPNNFFLGQGTHLPRMVRMSGTEIWRYGANLELLIRPELEVIPKAGHNKLMRIQDIGSITRELTLSVHIKQFADPVANCGYMQSINSIDSAKGNSRWCVLADGIFRIYRHYGLTLAFETLKMMHASEVQLLTVTPHHAANLTKHTAKHSTVVFVQHEQRVYLLRADSNKANMTWSKKLHFAMKQHKTTY</sequence>
<feature type="region of interest" description="Disordered" evidence="1">
    <location>
        <begin position="1"/>
        <end position="28"/>
    </location>
</feature>
<dbReference type="AlphaFoldDB" id="T0RUZ3"/>
<protein>
    <recommendedName>
        <fullName evidence="2">PH domain-containing protein</fullName>
    </recommendedName>
</protein>
<dbReference type="InterPro" id="IPR011011">
    <property type="entry name" value="Znf_FYVE_PHD"/>
</dbReference>
<dbReference type="InterPro" id="IPR001849">
    <property type="entry name" value="PH_domain"/>
</dbReference>
<dbReference type="SUPFAM" id="SSF50729">
    <property type="entry name" value="PH domain-like"/>
    <property type="match status" value="1"/>
</dbReference>
<dbReference type="InterPro" id="IPR011993">
    <property type="entry name" value="PH-like_dom_sf"/>
</dbReference>
<evidence type="ECO:0000256" key="1">
    <source>
        <dbReference type="SAM" id="MobiDB-lite"/>
    </source>
</evidence>
<proteinExistence type="predicted"/>
<evidence type="ECO:0000313" key="4">
    <source>
        <dbReference type="Proteomes" id="UP000030762"/>
    </source>
</evidence>
<dbReference type="Proteomes" id="UP000030762">
    <property type="component" value="Unassembled WGS sequence"/>
</dbReference>
<dbReference type="InParanoid" id="T0RUZ3"/>
<gene>
    <name evidence="3" type="ORF">SDRG_08394</name>
</gene>
<feature type="domain" description="PH" evidence="2">
    <location>
        <begin position="457"/>
        <end position="565"/>
    </location>
</feature>
<evidence type="ECO:0000259" key="2">
    <source>
        <dbReference type="PROSITE" id="PS50003"/>
    </source>
</evidence>
<dbReference type="RefSeq" id="XP_008612499.1">
    <property type="nucleotide sequence ID" value="XM_008614277.1"/>
</dbReference>
<organism evidence="3 4">
    <name type="scientific">Saprolegnia diclina (strain VS20)</name>
    <dbReference type="NCBI Taxonomy" id="1156394"/>
    <lineage>
        <taxon>Eukaryota</taxon>
        <taxon>Sar</taxon>
        <taxon>Stramenopiles</taxon>
        <taxon>Oomycota</taxon>
        <taxon>Saprolegniomycetes</taxon>
        <taxon>Saprolegniales</taxon>
        <taxon>Saprolegniaceae</taxon>
        <taxon>Saprolegnia</taxon>
    </lineage>
</organism>